<dbReference type="EMBL" id="BARU01041056">
    <property type="protein sequence ID" value="GAH84352.1"/>
    <property type="molecule type" value="Genomic_DNA"/>
</dbReference>
<accession>X1IRK2</accession>
<reference evidence="1" key="1">
    <citation type="journal article" date="2014" name="Front. Microbiol.">
        <title>High frequency of phylogenetically diverse reductive dehalogenase-homologous genes in deep subseafloor sedimentary metagenomes.</title>
        <authorList>
            <person name="Kawai M."/>
            <person name="Futagami T."/>
            <person name="Toyoda A."/>
            <person name="Takaki Y."/>
            <person name="Nishi S."/>
            <person name="Hori S."/>
            <person name="Arai W."/>
            <person name="Tsubouchi T."/>
            <person name="Morono Y."/>
            <person name="Uchiyama I."/>
            <person name="Ito T."/>
            <person name="Fujiyama A."/>
            <person name="Inagaki F."/>
            <person name="Takami H."/>
        </authorList>
    </citation>
    <scope>NUCLEOTIDE SEQUENCE</scope>
    <source>
        <strain evidence="1">Expedition CK06-06</strain>
    </source>
</reference>
<gene>
    <name evidence="1" type="ORF">S03H2_63370</name>
</gene>
<proteinExistence type="predicted"/>
<evidence type="ECO:0000313" key="1">
    <source>
        <dbReference type="EMBL" id="GAH84352.1"/>
    </source>
</evidence>
<name>X1IRK2_9ZZZZ</name>
<organism evidence="1">
    <name type="scientific">marine sediment metagenome</name>
    <dbReference type="NCBI Taxonomy" id="412755"/>
    <lineage>
        <taxon>unclassified sequences</taxon>
        <taxon>metagenomes</taxon>
        <taxon>ecological metagenomes</taxon>
    </lineage>
</organism>
<dbReference type="AlphaFoldDB" id="X1IRK2"/>
<comment type="caution">
    <text evidence="1">The sequence shown here is derived from an EMBL/GenBank/DDBJ whole genome shotgun (WGS) entry which is preliminary data.</text>
</comment>
<protein>
    <recommendedName>
        <fullName evidence="2">Helicase HerA barrel domain-containing protein</fullName>
    </recommendedName>
</protein>
<sequence length="196" mass="21974">MQRVGEVIEASTTDFVAQCYELYQSPPLGSLVKTTDLPVELYGIVYNATTTSFESGRRPIARGKDEASEEEIYKSSPQLLQLLRSEFSALVVGYRENEKLYHYLPPKPARIHGFVHLCPPGEVKEFSQSFDFLNILINTHLPVPADELIAACLRQMSQVYEDPHTFLVAAGKELAILLSGDFNQLKAILGRIRTTQ</sequence>
<evidence type="ECO:0008006" key="2">
    <source>
        <dbReference type="Google" id="ProtNLM"/>
    </source>
</evidence>